<evidence type="ECO:0000313" key="3">
    <source>
        <dbReference type="Proteomes" id="UP000019489"/>
    </source>
</evidence>
<organism evidence="2 3">
    <name type="scientific">Intrasporangium oryzae NRRL B-24470</name>
    <dbReference type="NCBI Taxonomy" id="1386089"/>
    <lineage>
        <taxon>Bacteria</taxon>
        <taxon>Bacillati</taxon>
        <taxon>Actinomycetota</taxon>
        <taxon>Actinomycetes</taxon>
        <taxon>Micrococcales</taxon>
        <taxon>Intrasporangiaceae</taxon>
        <taxon>Intrasporangium</taxon>
    </lineage>
</organism>
<dbReference type="RefSeq" id="WP_051510833.1">
    <property type="nucleotide sequence ID" value="NZ_AWSA01000044.1"/>
</dbReference>
<comment type="caution">
    <text evidence="2">The sequence shown here is derived from an EMBL/GenBank/DDBJ whole genome shotgun (WGS) entry which is preliminary data.</text>
</comment>
<accession>W9G523</accession>
<keyword evidence="3" id="KW-1185">Reference proteome</keyword>
<gene>
    <name evidence="2" type="ORF">N865_15880</name>
</gene>
<dbReference type="STRING" id="1386089.N865_15880"/>
<evidence type="ECO:0008006" key="4">
    <source>
        <dbReference type="Google" id="ProtNLM"/>
    </source>
</evidence>
<feature type="region of interest" description="Disordered" evidence="1">
    <location>
        <begin position="181"/>
        <end position="214"/>
    </location>
</feature>
<dbReference type="AlphaFoldDB" id="W9G523"/>
<dbReference type="Proteomes" id="UP000019489">
    <property type="component" value="Unassembled WGS sequence"/>
</dbReference>
<dbReference type="SUPFAM" id="SSF55961">
    <property type="entry name" value="Bet v1-like"/>
    <property type="match status" value="1"/>
</dbReference>
<dbReference type="InterPro" id="IPR010419">
    <property type="entry name" value="CO_DH_gsu"/>
</dbReference>
<dbReference type="Gene3D" id="3.30.530.20">
    <property type="match status" value="1"/>
</dbReference>
<dbReference type="PATRIC" id="fig|1386089.3.peg.3372"/>
<dbReference type="EMBL" id="AWSA01000044">
    <property type="protein sequence ID" value="EWT00412.1"/>
    <property type="molecule type" value="Genomic_DNA"/>
</dbReference>
<dbReference type="Pfam" id="PF06240">
    <property type="entry name" value="COXG"/>
    <property type="match status" value="1"/>
</dbReference>
<dbReference type="InterPro" id="IPR023393">
    <property type="entry name" value="START-like_dom_sf"/>
</dbReference>
<name>W9G523_9MICO</name>
<reference evidence="2 3" key="1">
    <citation type="submission" date="2013-08" db="EMBL/GenBank/DDBJ databases">
        <title>Intrasporangium oryzae NRRL B-24470.</title>
        <authorList>
            <person name="Liu H."/>
            <person name="Wang G."/>
        </authorList>
    </citation>
    <scope>NUCLEOTIDE SEQUENCE [LARGE SCALE GENOMIC DNA]</scope>
    <source>
        <strain evidence="2 3">NRRL B-24470</strain>
    </source>
</reference>
<dbReference type="eggNOG" id="COG3427">
    <property type="taxonomic scope" value="Bacteria"/>
</dbReference>
<evidence type="ECO:0000313" key="2">
    <source>
        <dbReference type="EMBL" id="EWT00412.1"/>
    </source>
</evidence>
<evidence type="ECO:0000256" key="1">
    <source>
        <dbReference type="SAM" id="MobiDB-lite"/>
    </source>
</evidence>
<sequence>MRLTHRQTLDAPVDDVWAAFMDLYRIGRSFPGAAVTEVHGDDFVGSIRAKLGPFTMTFDGTGSMTERDEDARKAHLEATGRERHGLGNADIAISLTLKPARTSGAGADASAARTDARLVTDLVFVGAPMDFGTGLVQRASDPLVTRFLTRMASPESAVANADDEDDLDIVRSAADLFGSFASSLRGRGPSEGNGKGKGKGQGPGGGPAPGQRRR</sequence>
<protein>
    <recommendedName>
        <fullName evidence="4">Carbon monoxide dehydrogenase</fullName>
    </recommendedName>
</protein>
<feature type="compositionally biased region" description="Gly residues" evidence="1">
    <location>
        <begin position="189"/>
        <end position="208"/>
    </location>
</feature>
<proteinExistence type="predicted"/>